<feature type="transmembrane region" description="Helical" evidence="7">
    <location>
        <begin position="269"/>
        <end position="293"/>
    </location>
</feature>
<dbReference type="PANTHER" id="PTHR42718">
    <property type="entry name" value="MAJOR FACILITATOR SUPERFAMILY MULTIDRUG TRANSPORTER MFSC"/>
    <property type="match status" value="1"/>
</dbReference>
<feature type="transmembrane region" description="Helical" evidence="7">
    <location>
        <begin position="305"/>
        <end position="323"/>
    </location>
</feature>
<dbReference type="GO" id="GO:0022857">
    <property type="term" value="F:transmembrane transporter activity"/>
    <property type="evidence" value="ECO:0007669"/>
    <property type="project" value="InterPro"/>
</dbReference>
<dbReference type="InterPro" id="IPR036259">
    <property type="entry name" value="MFS_trans_sf"/>
</dbReference>
<evidence type="ECO:0000256" key="2">
    <source>
        <dbReference type="ARBA" id="ARBA00022448"/>
    </source>
</evidence>
<feature type="transmembrane region" description="Helical" evidence="7">
    <location>
        <begin position="335"/>
        <end position="353"/>
    </location>
</feature>
<feature type="domain" description="Major facilitator superfamily (MFS) profile" evidence="8">
    <location>
        <begin position="15"/>
        <end position="490"/>
    </location>
</feature>
<evidence type="ECO:0000256" key="5">
    <source>
        <dbReference type="ARBA" id="ARBA00022989"/>
    </source>
</evidence>
<sequence length="490" mass="51368">MEAAPAKAGRRQWVGLAALALPTLLVSMDFTVTYLALPHISAALQPGSAQLLWITDIYSFLQGGLLITMGTLGDRIGRRKLLLCGAVVFALASAMGAFSGSPNMLIVARGIMGMAGAAIMPSIVALVRSLFHDDKERAVAMGVWTTCFSTGTMLGPLLGGLLLDHYWWGSVFLIGTPVMLLFLVLAPRFLPEYRAPQEGRFDIGSAFLLLLGLLSLIYAVKRSSEAVAVNGVSAGLACGGILVLLGFLQRQAKAAHPLIDLQLFKVASFNATLLGLLLSLFCWAGLYLFVAQYLQLVVGLDPLQAGLWTLPSTLVSMVFCMAAPQLARRWGAPNVIISGMLMTALALVCYAVASDLAMLIAGTVCMGIGTSSTVTLGVDKVISAAPHEKAGAAAGIYETSTTFGAAMGVGLLGSMGTAVYRAAMQHTGGEARNTLGAAVEAAKRLPAAAGQALVQTARSSFLHSLHITATVAAILMLLVTLRVAWVYKKK</sequence>
<evidence type="ECO:0000313" key="10">
    <source>
        <dbReference type="Proteomes" id="UP000244450"/>
    </source>
</evidence>
<evidence type="ECO:0000256" key="6">
    <source>
        <dbReference type="ARBA" id="ARBA00023136"/>
    </source>
</evidence>
<dbReference type="EMBL" id="QCYK01000002">
    <property type="protein sequence ID" value="PUZ26442.1"/>
    <property type="molecule type" value="Genomic_DNA"/>
</dbReference>
<keyword evidence="3" id="KW-1003">Cell membrane</keyword>
<evidence type="ECO:0000256" key="7">
    <source>
        <dbReference type="SAM" id="Phobius"/>
    </source>
</evidence>
<dbReference type="GO" id="GO:0005886">
    <property type="term" value="C:plasma membrane"/>
    <property type="evidence" value="ECO:0007669"/>
    <property type="project" value="UniProtKB-SubCell"/>
</dbReference>
<feature type="transmembrane region" description="Helical" evidence="7">
    <location>
        <begin position="12"/>
        <end position="37"/>
    </location>
</feature>
<feature type="transmembrane region" description="Helical" evidence="7">
    <location>
        <begin position="49"/>
        <end position="69"/>
    </location>
</feature>
<feature type="transmembrane region" description="Helical" evidence="7">
    <location>
        <begin position="165"/>
        <end position="189"/>
    </location>
</feature>
<dbReference type="InterPro" id="IPR011701">
    <property type="entry name" value="MFS"/>
</dbReference>
<dbReference type="SUPFAM" id="SSF103473">
    <property type="entry name" value="MFS general substrate transporter"/>
    <property type="match status" value="1"/>
</dbReference>
<organism evidence="9 10">
    <name type="scientific">Chitinophaga parva</name>
    <dbReference type="NCBI Taxonomy" id="2169414"/>
    <lineage>
        <taxon>Bacteria</taxon>
        <taxon>Pseudomonadati</taxon>
        <taxon>Bacteroidota</taxon>
        <taxon>Chitinophagia</taxon>
        <taxon>Chitinophagales</taxon>
        <taxon>Chitinophagaceae</taxon>
        <taxon>Chitinophaga</taxon>
    </lineage>
</organism>
<evidence type="ECO:0000256" key="1">
    <source>
        <dbReference type="ARBA" id="ARBA00004651"/>
    </source>
</evidence>
<feature type="transmembrane region" description="Helical" evidence="7">
    <location>
        <begin position="465"/>
        <end position="487"/>
    </location>
</feature>
<proteinExistence type="predicted"/>
<feature type="transmembrane region" description="Helical" evidence="7">
    <location>
        <begin position="201"/>
        <end position="220"/>
    </location>
</feature>
<dbReference type="Pfam" id="PF07690">
    <property type="entry name" value="MFS_1"/>
    <property type="match status" value="1"/>
</dbReference>
<feature type="transmembrane region" description="Helical" evidence="7">
    <location>
        <begin position="81"/>
        <end position="100"/>
    </location>
</feature>
<evidence type="ECO:0000313" key="9">
    <source>
        <dbReference type="EMBL" id="PUZ26442.1"/>
    </source>
</evidence>
<keyword evidence="4 7" id="KW-0812">Transmembrane</keyword>
<reference evidence="9 10" key="1">
    <citation type="submission" date="2018-04" db="EMBL/GenBank/DDBJ databases">
        <title>Chitinophaga fuyangensis sp. nov., isolated from soil in a chemical factory.</title>
        <authorList>
            <person name="Chen K."/>
        </authorList>
    </citation>
    <scope>NUCLEOTIDE SEQUENCE [LARGE SCALE GENOMIC DNA]</scope>
    <source>
        <strain evidence="9 10">LY-1</strain>
    </source>
</reference>
<dbReference type="PANTHER" id="PTHR42718:SF47">
    <property type="entry name" value="METHYL VIOLOGEN RESISTANCE PROTEIN SMVA"/>
    <property type="match status" value="1"/>
</dbReference>
<gene>
    <name evidence="9" type="ORF">DCC81_16200</name>
</gene>
<dbReference type="Gene3D" id="1.20.1720.10">
    <property type="entry name" value="Multidrug resistance protein D"/>
    <property type="match status" value="1"/>
</dbReference>
<keyword evidence="6 7" id="KW-0472">Membrane</keyword>
<feature type="transmembrane region" description="Helical" evidence="7">
    <location>
        <begin position="359"/>
        <end position="378"/>
    </location>
</feature>
<keyword evidence="10" id="KW-1185">Reference proteome</keyword>
<dbReference type="AlphaFoldDB" id="A0A2T7BJK8"/>
<evidence type="ECO:0000256" key="4">
    <source>
        <dbReference type="ARBA" id="ARBA00022692"/>
    </source>
</evidence>
<keyword evidence="2" id="KW-0813">Transport</keyword>
<feature type="transmembrane region" description="Helical" evidence="7">
    <location>
        <begin position="106"/>
        <end position="127"/>
    </location>
</feature>
<feature type="transmembrane region" description="Helical" evidence="7">
    <location>
        <begin position="226"/>
        <end position="248"/>
    </location>
</feature>
<name>A0A2T7BJK8_9BACT</name>
<feature type="transmembrane region" description="Helical" evidence="7">
    <location>
        <begin position="390"/>
        <end position="412"/>
    </location>
</feature>
<accession>A0A2T7BJK8</accession>
<feature type="transmembrane region" description="Helical" evidence="7">
    <location>
        <begin position="139"/>
        <end position="159"/>
    </location>
</feature>
<keyword evidence="5 7" id="KW-1133">Transmembrane helix</keyword>
<dbReference type="OrthoDB" id="783189at2"/>
<dbReference type="Gene3D" id="1.20.1250.20">
    <property type="entry name" value="MFS general substrate transporter like domains"/>
    <property type="match status" value="1"/>
</dbReference>
<dbReference type="CDD" id="cd17321">
    <property type="entry name" value="MFS_MMR_MDR_like"/>
    <property type="match status" value="1"/>
</dbReference>
<evidence type="ECO:0000259" key="8">
    <source>
        <dbReference type="PROSITE" id="PS50850"/>
    </source>
</evidence>
<comment type="caution">
    <text evidence="9">The sequence shown here is derived from an EMBL/GenBank/DDBJ whole genome shotgun (WGS) entry which is preliminary data.</text>
</comment>
<dbReference type="PROSITE" id="PS50850">
    <property type="entry name" value="MFS"/>
    <property type="match status" value="1"/>
</dbReference>
<dbReference type="Proteomes" id="UP000244450">
    <property type="component" value="Unassembled WGS sequence"/>
</dbReference>
<protein>
    <submittedName>
        <fullName evidence="9">MFS transporter</fullName>
    </submittedName>
</protein>
<evidence type="ECO:0000256" key="3">
    <source>
        <dbReference type="ARBA" id="ARBA00022475"/>
    </source>
</evidence>
<dbReference type="InterPro" id="IPR020846">
    <property type="entry name" value="MFS_dom"/>
</dbReference>
<comment type="subcellular location">
    <subcellularLocation>
        <location evidence="1">Cell membrane</location>
        <topology evidence="1">Multi-pass membrane protein</topology>
    </subcellularLocation>
</comment>